<accession>A0ACB9KID9</accession>
<name>A0ACB9KID9_BAUVA</name>
<proteinExistence type="predicted"/>
<gene>
    <name evidence="1" type="ORF">L6164_036922</name>
</gene>
<keyword evidence="2" id="KW-1185">Reference proteome</keyword>
<dbReference type="Proteomes" id="UP000828941">
    <property type="component" value="Chromosome 14"/>
</dbReference>
<sequence length="142" mass="15714">MSINKVVAVVLVAIIVEFAFADLGQASIATNKSQAQQGPDCYQNCYSRCMEACSPHNPGSDFCPSKLFLFLRDSKTPLEENPKLKPHAMSIFVRTCELAVQLQKACKVTVRESNLKRLGAVHFKYGVIGILQWSECTSLHAH</sequence>
<dbReference type="EMBL" id="CM039439">
    <property type="protein sequence ID" value="KAI4297010.1"/>
    <property type="molecule type" value="Genomic_DNA"/>
</dbReference>
<reference evidence="1 2" key="1">
    <citation type="journal article" date="2022" name="DNA Res.">
        <title>Chromosomal-level genome assembly of the orchid tree Bauhinia variegata (Leguminosae; Cercidoideae) supports the allotetraploid origin hypothesis of Bauhinia.</title>
        <authorList>
            <person name="Zhong Y."/>
            <person name="Chen Y."/>
            <person name="Zheng D."/>
            <person name="Pang J."/>
            <person name="Liu Y."/>
            <person name="Luo S."/>
            <person name="Meng S."/>
            <person name="Qian L."/>
            <person name="Wei D."/>
            <person name="Dai S."/>
            <person name="Zhou R."/>
        </authorList>
    </citation>
    <scope>NUCLEOTIDE SEQUENCE [LARGE SCALE GENOMIC DNA]</scope>
    <source>
        <strain evidence="1">BV-YZ2020</strain>
    </source>
</reference>
<protein>
    <submittedName>
        <fullName evidence="1">Uncharacterized protein</fullName>
    </submittedName>
</protein>
<organism evidence="1 2">
    <name type="scientific">Bauhinia variegata</name>
    <name type="common">Purple orchid tree</name>
    <name type="synonym">Phanera variegata</name>
    <dbReference type="NCBI Taxonomy" id="167791"/>
    <lineage>
        <taxon>Eukaryota</taxon>
        <taxon>Viridiplantae</taxon>
        <taxon>Streptophyta</taxon>
        <taxon>Embryophyta</taxon>
        <taxon>Tracheophyta</taxon>
        <taxon>Spermatophyta</taxon>
        <taxon>Magnoliopsida</taxon>
        <taxon>eudicotyledons</taxon>
        <taxon>Gunneridae</taxon>
        <taxon>Pentapetalae</taxon>
        <taxon>rosids</taxon>
        <taxon>fabids</taxon>
        <taxon>Fabales</taxon>
        <taxon>Fabaceae</taxon>
        <taxon>Cercidoideae</taxon>
        <taxon>Cercideae</taxon>
        <taxon>Bauhiniinae</taxon>
        <taxon>Bauhinia</taxon>
    </lineage>
</organism>
<evidence type="ECO:0000313" key="2">
    <source>
        <dbReference type="Proteomes" id="UP000828941"/>
    </source>
</evidence>
<evidence type="ECO:0000313" key="1">
    <source>
        <dbReference type="EMBL" id="KAI4297010.1"/>
    </source>
</evidence>
<comment type="caution">
    <text evidence="1">The sequence shown here is derived from an EMBL/GenBank/DDBJ whole genome shotgun (WGS) entry which is preliminary data.</text>
</comment>